<comment type="catalytic activity">
    <reaction evidence="1">
        <text>beta-D-fructose 1,6-bisphosphate + H2O = beta-D-fructose 6-phosphate + phosphate</text>
        <dbReference type="Rhea" id="RHEA:11064"/>
        <dbReference type="ChEBI" id="CHEBI:15377"/>
        <dbReference type="ChEBI" id="CHEBI:32966"/>
        <dbReference type="ChEBI" id="CHEBI:43474"/>
        <dbReference type="ChEBI" id="CHEBI:57634"/>
        <dbReference type="EC" id="3.1.3.11"/>
    </reaction>
</comment>
<feature type="binding site" evidence="9">
    <location>
        <position position="67"/>
    </location>
    <ligand>
        <name>Mg(2+)</name>
        <dbReference type="ChEBI" id="CHEBI:18420"/>
        <label>1</label>
        <note>catalytic</note>
    </ligand>
</feature>
<dbReference type="InterPro" id="IPR020550">
    <property type="entry name" value="Inositol_monophosphatase_CS"/>
</dbReference>
<feature type="binding site" evidence="9">
    <location>
        <position position="85"/>
    </location>
    <ligand>
        <name>Mg(2+)</name>
        <dbReference type="ChEBI" id="CHEBI:18420"/>
        <label>1</label>
        <note>catalytic</note>
    </ligand>
</feature>
<feature type="binding site" evidence="9">
    <location>
        <position position="200"/>
    </location>
    <ligand>
        <name>Mg(2+)</name>
        <dbReference type="ChEBI" id="CHEBI:18420"/>
        <label>1</label>
        <note>catalytic</note>
    </ligand>
</feature>
<dbReference type="FunFam" id="3.40.190.80:FF:000020">
    <property type="entry name" value="Fructose-1,6-bisphosphatase/inositol-1-monophosphatase"/>
    <property type="match status" value="1"/>
</dbReference>
<sequence length="252" mass="27907">MDEMEALRISREIAEKVRKVISAMPLRERAKNMGMGKDGTPTKAADKVAEEVALEILKRERVTVVTEESGVVGEGDVFVALDPLDGTFNATRGVPVYSISLCFSESSKLKNAFFGYVYNLATGDEYFADSTGAYRNGEKIEVSDESSLYCNAIIYYPNKNYPFKRMRIFGSAAIELCFFADGSFDCFLDIRPVKMLRIYDAAAGAFIAEKAGGRVTEIDGSDLGSKKIDMQERLNIVAANERLHAKLLELVR</sequence>
<dbReference type="GO" id="GO:0042132">
    <property type="term" value="F:fructose 1,6-bisphosphate 1-phosphatase activity"/>
    <property type="evidence" value="ECO:0007669"/>
    <property type="project" value="UniProtKB-EC"/>
</dbReference>
<keyword evidence="4 9" id="KW-0479">Metal-binding</keyword>
<evidence type="ECO:0000256" key="8">
    <source>
        <dbReference type="ARBA" id="ARBA00038103"/>
    </source>
</evidence>
<proteinExistence type="inferred from homology"/>
<organism evidence="10">
    <name type="scientific">Archaeoglobus fulgidus</name>
    <dbReference type="NCBI Taxonomy" id="2234"/>
    <lineage>
        <taxon>Archaea</taxon>
        <taxon>Methanobacteriati</taxon>
        <taxon>Methanobacteriota</taxon>
        <taxon>Archaeoglobi</taxon>
        <taxon>Archaeoglobales</taxon>
        <taxon>Archaeoglobaceae</taxon>
        <taxon>Archaeoglobus</taxon>
    </lineage>
</organism>
<accession>A0A7C3RCH9</accession>
<evidence type="ECO:0000256" key="3">
    <source>
        <dbReference type="ARBA" id="ARBA00013093"/>
    </source>
</evidence>
<feature type="binding site" evidence="9">
    <location>
        <position position="84"/>
    </location>
    <ligand>
        <name>Mg(2+)</name>
        <dbReference type="ChEBI" id="CHEBI:18420"/>
        <label>1</label>
        <note>catalytic</note>
    </ligand>
</feature>
<comment type="cofactor">
    <cofactor evidence="2 9">
        <name>Mg(2+)</name>
        <dbReference type="ChEBI" id="CHEBI:18420"/>
    </cofactor>
</comment>
<keyword evidence="6 9" id="KW-0460">Magnesium</keyword>
<dbReference type="GO" id="GO:0046854">
    <property type="term" value="P:phosphatidylinositol phosphate biosynthetic process"/>
    <property type="evidence" value="ECO:0007669"/>
    <property type="project" value="InterPro"/>
</dbReference>
<keyword evidence="5" id="KW-0378">Hydrolase</keyword>
<dbReference type="PROSITE" id="PS00630">
    <property type="entry name" value="IMP_2"/>
    <property type="match status" value="1"/>
</dbReference>
<evidence type="ECO:0000256" key="5">
    <source>
        <dbReference type="ARBA" id="ARBA00022801"/>
    </source>
</evidence>
<evidence type="ECO:0000256" key="2">
    <source>
        <dbReference type="ARBA" id="ARBA00001946"/>
    </source>
</evidence>
<dbReference type="InterPro" id="IPR000760">
    <property type="entry name" value="Inositol_monophosphatase-like"/>
</dbReference>
<dbReference type="PANTHER" id="PTHR20854:SF4">
    <property type="entry name" value="INOSITOL-1-MONOPHOSPHATASE-RELATED"/>
    <property type="match status" value="1"/>
</dbReference>
<feature type="binding site" evidence="9">
    <location>
        <position position="82"/>
    </location>
    <ligand>
        <name>Mg(2+)</name>
        <dbReference type="ChEBI" id="CHEBI:18420"/>
        <label>1</label>
        <note>catalytic</note>
    </ligand>
</feature>
<dbReference type="EMBL" id="DTLB01000006">
    <property type="protein sequence ID" value="HFW31548.1"/>
    <property type="molecule type" value="Genomic_DNA"/>
</dbReference>
<dbReference type="EC" id="3.1.3.11" evidence="3"/>
<evidence type="ECO:0000256" key="4">
    <source>
        <dbReference type="ARBA" id="ARBA00022723"/>
    </source>
</evidence>
<dbReference type="GO" id="GO:0007165">
    <property type="term" value="P:signal transduction"/>
    <property type="evidence" value="ECO:0007669"/>
    <property type="project" value="TreeGrafter"/>
</dbReference>
<dbReference type="SUPFAM" id="SSF56655">
    <property type="entry name" value="Carbohydrate phosphatase"/>
    <property type="match status" value="1"/>
</dbReference>
<dbReference type="GO" id="GO:0046872">
    <property type="term" value="F:metal ion binding"/>
    <property type="evidence" value="ECO:0007669"/>
    <property type="project" value="UniProtKB-KW"/>
</dbReference>
<evidence type="ECO:0000256" key="6">
    <source>
        <dbReference type="ARBA" id="ARBA00022842"/>
    </source>
</evidence>
<reference evidence="10" key="1">
    <citation type="journal article" date="2020" name="mSystems">
        <title>Genome- and Community-Level Interaction Insights into Carbon Utilization and Element Cycling Functions of Hydrothermarchaeota in Hydrothermal Sediment.</title>
        <authorList>
            <person name="Zhou Z."/>
            <person name="Liu Y."/>
            <person name="Xu W."/>
            <person name="Pan J."/>
            <person name="Luo Z.H."/>
            <person name="Li M."/>
        </authorList>
    </citation>
    <scope>NUCLEOTIDE SEQUENCE [LARGE SCALE GENOMIC DNA]</scope>
    <source>
        <strain evidence="10">SpSt-87</strain>
    </source>
</reference>
<name>A0A7C3RCH9_ARCFL</name>
<dbReference type="GO" id="GO:0006020">
    <property type="term" value="P:inositol metabolic process"/>
    <property type="evidence" value="ECO:0007669"/>
    <property type="project" value="TreeGrafter"/>
</dbReference>
<keyword evidence="7" id="KW-0119">Carbohydrate metabolism</keyword>
<evidence type="ECO:0000313" key="10">
    <source>
        <dbReference type="EMBL" id="HFW31548.1"/>
    </source>
</evidence>
<protein>
    <recommendedName>
        <fullName evidence="3">fructose-bisphosphatase</fullName>
        <ecNumber evidence="3">3.1.3.11</ecNumber>
    </recommendedName>
</protein>
<evidence type="ECO:0000256" key="1">
    <source>
        <dbReference type="ARBA" id="ARBA00001273"/>
    </source>
</evidence>
<gene>
    <name evidence="10" type="ORF">ENW66_01140</name>
</gene>
<evidence type="ECO:0000256" key="7">
    <source>
        <dbReference type="ARBA" id="ARBA00023277"/>
    </source>
</evidence>
<comment type="caution">
    <text evidence="10">The sequence shown here is derived from an EMBL/GenBank/DDBJ whole genome shotgun (WGS) entry which is preliminary data.</text>
</comment>
<dbReference type="PRINTS" id="PR00377">
    <property type="entry name" value="IMPHPHTASES"/>
</dbReference>
<dbReference type="Gene3D" id="3.40.190.80">
    <property type="match status" value="1"/>
</dbReference>
<dbReference type="GO" id="GO:0008934">
    <property type="term" value="F:inositol monophosphate 1-phosphatase activity"/>
    <property type="evidence" value="ECO:0007669"/>
    <property type="project" value="TreeGrafter"/>
</dbReference>
<dbReference type="AlphaFoldDB" id="A0A7C3RCH9"/>
<dbReference type="Gene3D" id="3.30.540.10">
    <property type="entry name" value="Fructose-1,6-Bisphosphatase, subunit A, domain 1"/>
    <property type="match status" value="1"/>
</dbReference>
<dbReference type="Pfam" id="PF00459">
    <property type="entry name" value="Inositol_P"/>
    <property type="match status" value="1"/>
</dbReference>
<dbReference type="PANTHER" id="PTHR20854">
    <property type="entry name" value="INOSITOL MONOPHOSPHATASE"/>
    <property type="match status" value="1"/>
</dbReference>
<comment type="similarity">
    <text evidence="8">Belongs to the inositol monophosphatase superfamily. FBPase class 4 family.</text>
</comment>
<evidence type="ECO:0000256" key="9">
    <source>
        <dbReference type="PIRSR" id="PIRSR600760-2"/>
    </source>
</evidence>